<dbReference type="EMBL" id="JAJVCN010000004">
    <property type="protein sequence ID" value="MCE7009986.1"/>
    <property type="molecule type" value="Genomic_DNA"/>
</dbReference>
<evidence type="ECO:0000313" key="1">
    <source>
        <dbReference type="EMBL" id="MCE7009986.1"/>
    </source>
</evidence>
<keyword evidence="2" id="KW-1185">Reference proteome</keyword>
<protein>
    <submittedName>
        <fullName evidence="1">Uncharacterized protein</fullName>
    </submittedName>
</protein>
<organism evidence="1 2">
    <name type="scientific">Kibdelosporangium philippinense</name>
    <dbReference type="NCBI Taxonomy" id="211113"/>
    <lineage>
        <taxon>Bacteria</taxon>
        <taxon>Bacillati</taxon>
        <taxon>Actinomycetota</taxon>
        <taxon>Actinomycetes</taxon>
        <taxon>Pseudonocardiales</taxon>
        <taxon>Pseudonocardiaceae</taxon>
        <taxon>Kibdelosporangium</taxon>
    </lineage>
</organism>
<evidence type="ECO:0000313" key="2">
    <source>
        <dbReference type="Proteomes" id="UP001521150"/>
    </source>
</evidence>
<proteinExistence type="predicted"/>
<reference evidence="1 2" key="1">
    <citation type="submission" date="2021-12" db="EMBL/GenBank/DDBJ databases">
        <title>Genome sequence of Kibdelosporangium philippinense ATCC 49844.</title>
        <authorList>
            <person name="Fedorov E.A."/>
            <person name="Omeragic M."/>
            <person name="Shalygina K.F."/>
            <person name="Maclea K.S."/>
        </authorList>
    </citation>
    <scope>NUCLEOTIDE SEQUENCE [LARGE SCALE GENOMIC DNA]</scope>
    <source>
        <strain evidence="1 2">ATCC 49844</strain>
    </source>
</reference>
<comment type="caution">
    <text evidence="1">The sequence shown here is derived from an EMBL/GenBank/DDBJ whole genome shotgun (WGS) entry which is preliminary data.</text>
</comment>
<name>A0ABS8ZTQ1_9PSEU</name>
<sequence length="491" mass="54625">MKQADLLVGNEYAFQTYKSYNAAPLAARVRIVSVDGRGKATVRVVDPGKKPPKNAWGARPVKRNEQVQVATRDIVCPWDEWADRAASIDADLAARAAKQREWWDDIERQQADRLVVNPERALPEEYDEEHVYAETDADERAALGKEYIKARGLGIYATPDKLTPLLVDLPVLVLRDILATNPHRRIGSADTVAATFMRSAELLEQARVAAMDRHGHASGDIPQPDRLLGEADIAFVDAIHENIAVSGGELLLPPVPALPDWVDEHERSMAPSFGWLRLAVGDTSGERLHSPGCRSVRSRHVLEADHMPWWLLMLEKPQRLCGRCDGPGVRDLVPMAGFVAAVDVWHARGRDRIERWQQATFQRLLSTAAAARTQMLEPDITLTWRIVAALTDNAPGENGWAAYAAVAATRWNRFDEELGKLTPPELEAARVVARDRLTTLAEALPSSQRPLPLPQAADLNVLRQRYTHLKKLLQDTVPQLDRLLFTLPGAI</sequence>
<dbReference type="Proteomes" id="UP001521150">
    <property type="component" value="Unassembled WGS sequence"/>
</dbReference>
<accession>A0ABS8ZTQ1</accession>
<gene>
    <name evidence="1" type="ORF">LWC34_45345</name>
</gene>
<dbReference type="RefSeq" id="WP_233731473.1">
    <property type="nucleotide sequence ID" value="NZ_JAJVCN010000004.1"/>
</dbReference>